<dbReference type="AlphaFoldDB" id="F5YF72"/>
<dbReference type="InParanoid" id="F5YF72"/>
<gene>
    <name evidence="1" type="ordered locus">TREAZ_2491</name>
</gene>
<dbReference type="EMBL" id="CP001841">
    <property type="protein sequence ID" value="AEF82596.1"/>
    <property type="molecule type" value="Genomic_DNA"/>
</dbReference>
<dbReference type="STRING" id="545695.TREAZ_2491"/>
<dbReference type="KEGG" id="taz:TREAZ_2491"/>
<protein>
    <submittedName>
        <fullName evidence="1">Uncharacterized protein</fullName>
    </submittedName>
</protein>
<reference evidence="1 2" key="2">
    <citation type="journal article" date="2011" name="ISME J.">
        <title>RNA-seq reveals cooperative metabolic interactions between two termite-gut spirochete species in co-culture.</title>
        <authorList>
            <person name="Rosenthal A.Z."/>
            <person name="Matson E.G."/>
            <person name="Eldar A."/>
            <person name="Leadbetter J.R."/>
        </authorList>
    </citation>
    <scope>NUCLEOTIDE SEQUENCE [LARGE SCALE GENOMIC DNA]</scope>
    <source>
        <strain evidence="2">ATCC BAA-888 / DSM 13862 / ZAS-9</strain>
    </source>
</reference>
<organism evidence="1 2">
    <name type="scientific">Leadbettera azotonutricia (strain ATCC BAA-888 / DSM 13862 / ZAS-9)</name>
    <name type="common">Treponema azotonutricium</name>
    <dbReference type="NCBI Taxonomy" id="545695"/>
    <lineage>
        <taxon>Bacteria</taxon>
        <taxon>Pseudomonadati</taxon>
        <taxon>Spirochaetota</taxon>
        <taxon>Spirochaetia</taxon>
        <taxon>Spirochaetales</taxon>
        <taxon>Breznakiellaceae</taxon>
        <taxon>Leadbettera</taxon>
    </lineage>
</organism>
<dbReference type="HOGENOM" id="CLU_2940453_0_0_12"/>
<evidence type="ECO:0000313" key="1">
    <source>
        <dbReference type="EMBL" id="AEF82596.1"/>
    </source>
</evidence>
<keyword evidence="2" id="KW-1185">Reference proteome</keyword>
<reference evidence="2" key="1">
    <citation type="submission" date="2009-12" db="EMBL/GenBank/DDBJ databases">
        <title>Complete sequence of Treponema azotonutricium strain ZAS-9.</title>
        <authorList>
            <person name="Tetu S.G."/>
            <person name="Matson E."/>
            <person name="Ren Q."/>
            <person name="Seshadri R."/>
            <person name="Elbourne L."/>
            <person name="Hassan K.A."/>
            <person name="Durkin A."/>
            <person name="Radune D."/>
            <person name="Mohamoud Y."/>
            <person name="Shay R."/>
            <person name="Jin S."/>
            <person name="Zhang X."/>
            <person name="Lucey K."/>
            <person name="Ballor N.R."/>
            <person name="Ottesen E."/>
            <person name="Rosenthal R."/>
            <person name="Allen A."/>
            <person name="Leadbetter J.R."/>
            <person name="Paulsen I.T."/>
        </authorList>
    </citation>
    <scope>NUCLEOTIDE SEQUENCE [LARGE SCALE GENOMIC DNA]</scope>
    <source>
        <strain evidence="2">ATCC BAA-888 / DSM 13862 / ZAS-9</strain>
    </source>
</reference>
<proteinExistence type="predicted"/>
<dbReference type="Proteomes" id="UP000009222">
    <property type="component" value="Chromosome"/>
</dbReference>
<dbReference type="RefSeq" id="WP_015713031.1">
    <property type="nucleotide sequence ID" value="NC_015577.1"/>
</dbReference>
<sequence length="60" mass="6365">MINGAIHADLGEVKAQLTALSDCLAGLDPPGRQTGRGLSIIICHIIKDVDNILREIENDG</sequence>
<name>F5YF72_LEAAZ</name>
<accession>F5YF72</accession>
<evidence type="ECO:0000313" key="2">
    <source>
        <dbReference type="Proteomes" id="UP000009222"/>
    </source>
</evidence>